<gene>
    <name evidence="3" type="ORF">BXZ70DRAFT_469086</name>
</gene>
<dbReference type="InterPro" id="IPR001810">
    <property type="entry name" value="F-box_dom"/>
</dbReference>
<dbReference type="OrthoDB" id="2447803at2759"/>
<proteinExistence type="predicted"/>
<evidence type="ECO:0000313" key="3">
    <source>
        <dbReference type="EMBL" id="KAH8091795.1"/>
    </source>
</evidence>
<name>A0A8K0UHC8_9AGAR</name>
<dbReference type="EMBL" id="JAEVFJ010000034">
    <property type="protein sequence ID" value="KAH8091795.1"/>
    <property type="molecule type" value="Genomic_DNA"/>
</dbReference>
<accession>A0A8K0UHC8</accession>
<dbReference type="PANTHER" id="PTHR16134:SF148">
    <property type="entry name" value="S-PHASE KINASE-ASSOCIATED PROTEIN 2, ISOFORM A"/>
    <property type="match status" value="1"/>
</dbReference>
<dbReference type="AlphaFoldDB" id="A0A8K0UHC8"/>
<feature type="coiled-coil region" evidence="1">
    <location>
        <begin position="549"/>
        <end position="576"/>
    </location>
</feature>
<keyword evidence="1" id="KW-0175">Coiled coil</keyword>
<dbReference type="SUPFAM" id="SSF81383">
    <property type="entry name" value="F-box domain"/>
    <property type="match status" value="1"/>
</dbReference>
<protein>
    <recommendedName>
        <fullName evidence="2">F-box domain-containing protein</fullName>
    </recommendedName>
</protein>
<dbReference type="Proteomes" id="UP000813824">
    <property type="component" value="Unassembled WGS sequence"/>
</dbReference>
<organism evidence="3 4">
    <name type="scientific">Cristinia sonorae</name>
    <dbReference type="NCBI Taxonomy" id="1940300"/>
    <lineage>
        <taxon>Eukaryota</taxon>
        <taxon>Fungi</taxon>
        <taxon>Dikarya</taxon>
        <taxon>Basidiomycota</taxon>
        <taxon>Agaricomycotina</taxon>
        <taxon>Agaricomycetes</taxon>
        <taxon>Agaricomycetidae</taxon>
        <taxon>Agaricales</taxon>
        <taxon>Pleurotineae</taxon>
        <taxon>Stephanosporaceae</taxon>
        <taxon>Cristinia</taxon>
    </lineage>
</organism>
<dbReference type="Gene3D" id="3.80.10.10">
    <property type="entry name" value="Ribonuclease Inhibitor"/>
    <property type="match status" value="1"/>
</dbReference>
<evidence type="ECO:0000313" key="4">
    <source>
        <dbReference type="Proteomes" id="UP000813824"/>
    </source>
</evidence>
<evidence type="ECO:0000256" key="1">
    <source>
        <dbReference type="SAM" id="Coils"/>
    </source>
</evidence>
<dbReference type="InterPro" id="IPR036047">
    <property type="entry name" value="F-box-like_dom_sf"/>
</dbReference>
<keyword evidence="4" id="KW-1185">Reference proteome</keyword>
<comment type="caution">
    <text evidence="3">The sequence shown here is derived from an EMBL/GenBank/DDBJ whole genome shotgun (WGS) entry which is preliminary data.</text>
</comment>
<dbReference type="Gene3D" id="1.20.1280.50">
    <property type="match status" value="1"/>
</dbReference>
<dbReference type="GO" id="GO:0019005">
    <property type="term" value="C:SCF ubiquitin ligase complex"/>
    <property type="evidence" value="ECO:0007669"/>
    <property type="project" value="TreeGrafter"/>
</dbReference>
<evidence type="ECO:0000259" key="2">
    <source>
        <dbReference type="Pfam" id="PF12937"/>
    </source>
</evidence>
<dbReference type="GO" id="GO:0031146">
    <property type="term" value="P:SCF-dependent proteasomal ubiquitin-dependent protein catabolic process"/>
    <property type="evidence" value="ECO:0007669"/>
    <property type="project" value="TreeGrafter"/>
</dbReference>
<dbReference type="PANTHER" id="PTHR16134">
    <property type="entry name" value="F-BOX/TPR REPEAT PROTEIN POF3"/>
    <property type="match status" value="1"/>
</dbReference>
<sequence length="591" mass="66733">MQRISANGTSFASHKVVQIPEIVELILSFLDKSSNVQNALVCKQWSDIALNLLWRDLPDVCPLFELLCPMKLGYNYSEYKHIFTRRLGSQDWDRFARYARRVRSLTKSKHTDASGRTSAHFKTPSASAFDEVARSRPSSSHLLPHLRALAWLAESDTEMRYSIMFMHERIVDFTVQLHDSRDYPVAMYLKEVALRMPNITHIDLRYGDTTDIEESDVVELLRDLPKLKRVIFPLYSLTSKVISQLSQHPDLGVVQFEFNLSQGAADVEGVLHFAPELQEGAFPALWDISLSARLSDITAFLNDINGPANLTLLYVHVLTPTTPDEITQFLNVVVENCQCLTNLYLDYMSSSIIVEEPETPPARITWETLRPLLSIPNLVVFEMRWDLPIQITQQEVEEIAMKWPSLEGFLLNCEPVNSSEESTLTLEALLPFARHCPELRELGLYLNASRATDEDAAALGPLVKPFKKLQQLSVGLSSISDPGPVALYLSHLCPADCELSSGVTWPDGFGMVQNNSNAGMLDLLNAQAAVWWEKWAEVEKVLPLLTKLRIQEREARAALEKEVADLRTRCRLLLSERSSVQIRPDDSCIAV</sequence>
<dbReference type="Pfam" id="PF12937">
    <property type="entry name" value="F-box-like"/>
    <property type="match status" value="1"/>
</dbReference>
<dbReference type="SUPFAM" id="SSF52047">
    <property type="entry name" value="RNI-like"/>
    <property type="match status" value="1"/>
</dbReference>
<reference evidence="3" key="1">
    <citation type="journal article" date="2021" name="New Phytol.">
        <title>Evolutionary innovations through gain and loss of genes in the ectomycorrhizal Boletales.</title>
        <authorList>
            <person name="Wu G."/>
            <person name="Miyauchi S."/>
            <person name="Morin E."/>
            <person name="Kuo A."/>
            <person name="Drula E."/>
            <person name="Varga T."/>
            <person name="Kohler A."/>
            <person name="Feng B."/>
            <person name="Cao Y."/>
            <person name="Lipzen A."/>
            <person name="Daum C."/>
            <person name="Hundley H."/>
            <person name="Pangilinan J."/>
            <person name="Johnson J."/>
            <person name="Barry K."/>
            <person name="LaButti K."/>
            <person name="Ng V."/>
            <person name="Ahrendt S."/>
            <person name="Min B."/>
            <person name="Choi I.G."/>
            <person name="Park H."/>
            <person name="Plett J.M."/>
            <person name="Magnuson J."/>
            <person name="Spatafora J.W."/>
            <person name="Nagy L.G."/>
            <person name="Henrissat B."/>
            <person name="Grigoriev I.V."/>
            <person name="Yang Z.L."/>
            <person name="Xu J."/>
            <person name="Martin F.M."/>
        </authorList>
    </citation>
    <scope>NUCLEOTIDE SEQUENCE</scope>
    <source>
        <strain evidence="3">KKN 215</strain>
    </source>
</reference>
<feature type="domain" description="F-box" evidence="2">
    <location>
        <begin position="20"/>
        <end position="57"/>
    </location>
</feature>
<dbReference type="InterPro" id="IPR032675">
    <property type="entry name" value="LRR_dom_sf"/>
</dbReference>